<dbReference type="RefSeq" id="WP_188532667.1">
    <property type="nucleotide sequence ID" value="NZ_BMGR01000014.1"/>
</dbReference>
<organism evidence="2 3">
    <name type="scientific">Paenibacillus abyssi</name>
    <dbReference type="NCBI Taxonomy" id="1340531"/>
    <lineage>
        <taxon>Bacteria</taxon>
        <taxon>Bacillati</taxon>
        <taxon>Bacillota</taxon>
        <taxon>Bacilli</taxon>
        <taxon>Bacillales</taxon>
        <taxon>Paenibacillaceae</taxon>
        <taxon>Paenibacillus</taxon>
    </lineage>
</organism>
<feature type="signal peptide" evidence="1">
    <location>
        <begin position="1"/>
        <end position="25"/>
    </location>
</feature>
<protein>
    <recommendedName>
        <fullName evidence="4">Copper amine oxidase-like N-terminal domain-containing protein</fullName>
    </recommendedName>
</protein>
<dbReference type="AlphaFoldDB" id="A0A917G165"/>
<reference evidence="2" key="2">
    <citation type="submission" date="2020-09" db="EMBL/GenBank/DDBJ databases">
        <authorList>
            <person name="Sun Q."/>
            <person name="Zhou Y."/>
        </authorList>
    </citation>
    <scope>NUCLEOTIDE SEQUENCE</scope>
    <source>
        <strain evidence="2">CGMCC 1.12987</strain>
    </source>
</reference>
<reference evidence="2" key="1">
    <citation type="journal article" date="2014" name="Int. J. Syst. Evol. Microbiol.">
        <title>Complete genome sequence of Corynebacterium casei LMG S-19264T (=DSM 44701T), isolated from a smear-ripened cheese.</title>
        <authorList>
            <consortium name="US DOE Joint Genome Institute (JGI-PGF)"/>
            <person name="Walter F."/>
            <person name="Albersmeier A."/>
            <person name="Kalinowski J."/>
            <person name="Ruckert C."/>
        </authorList>
    </citation>
    <scope>NUCLEOTIDE SEQUENCE</scope>
    <source>
        <strain evidence="2">CGMCC 1.12987</strain>
    </source>
</reference>
<sequence>MKKKILISILATAVILASMAVGALAAPAIRILVDGQNSNVKFKIINGSTYLSLVDVAKIFDAKVGYSAKERIVWINTNRPEQTSNAKADQSGDAEWMLSPRDVDAINKVYAYAMGLEDQMNLYYRSKINAYELEEVRDNAKIEIRKSLAGIKDSPIPLVQEFVGYANDVLETMDAALPRGSLTEVSLLKSALQDLSRTYRKLGNMAG</sequence>
<keyword evidence="3" id="KW-1185">Reference proteome</keyword>
<evidence type="ECO:0000256" key="1">
    <source>
        <dbReference type="SAM" id="SignalP"/>
    </source>
</evidence>
<evidence type="ECO:0008006" key="4">
    <source>
        <dbReference type="Google" id="ProtNLM"/>
    </source>
</evidence>
<keyword evidence="1" id="KW-0732">Signal</keyword>
<evidence type="ECO:0000313" key="3">
    <source>
        <dbReference type="Proteomes" id="UP000644756"/>
    </source>
</evidence>
<evidence type="ECO:0000313" key="2">
    <source>
        <dbReference type="EMBL" id="GGG17678.1"/>
    </source>
</evidence>
<dbReference type="Proteomes" id="UP000644756">
    <property type="component" value="Unassembled WGS sequence"/>
</dbReference>
<comment type="caution">
    <text evidence="2">The sequence shown here is derived from an EMBL/GenBank/DDBJ whole genome shotgun (WGS) entry which is preliminary data.</text>
</comment>
<proteinExistence type="predicted"/>
<dbReference type="EMBL" id="BMGR01000014">
    <property type="protein sequence ID" value="GGG17678.1"/>
    <property type="molecule type" value="Genomic_DNA"/>
</dbReference>
<accession>A0A917G165</accession>
<feature type="chain" id="PRO_5036721005" description="Copper amine oxidase-like N-terminal domain-containing protein" evidence="1">
    <location>
        <begin position="26"/>
        <end position="207"/>
    </location>
</feature>
<name>A0A917G165_9BACL</name>
<gene>
    <name evidence="2" type="ORF">GCM10010916_38150</name>
</gene>